<dbReference type="PANTHER" id="PTHR47962">
    <property type="entry name" value="ATP-DEPENDENT HELICASE LHR-RELATED-RELATED"/>
    <property type="match status" value="1"/>
</dbReference>
<evidence type="ECO:0000259" key="1">
    <source>
        <dbReference type="Pfam" id="PF08494"/>
    </source>
</evidence>
<keyword evidence="2" id="KW-0378">Hydrolase</keyword>
<sequence length="151" mass="17713">NIPTESHLYVEGYRDEAKNYNIIFHIPLGRRVNDALSRAYAQAVSNRYNQNLRITVTDDGFMLTSPVKISIRDSIGLITPENFHETVRRSIWNTEVFKQRFRHCAARALMVLRRYKGYDISVARQQLRSDKVLKYLETVRNFPVSRKHSGR</sequence>
<organism evidence="2">
    <name type="scientific">mine drainage metagenome</name>
    <dbReference type="NCBI Taxonomy" id="410659"/>
    <lineage>
        <taxon>unclassified sequences</taxon>
        <taxon>metagenomes</taxon>
        <taxon>ecological metagenomes</taxon>
    </lineage>
</organism>
<keyword evidence="2" id="KW-0067">ATP-binding</keyword>
<reference evidence="2" key="2">
    <citation type="journal article" date="2014" name="ISME J.">
        <title>Microbial stratification in low pH oxic and suboxic macroscopic growths along an acid mine drainage.</title>
        <authorList>
            <person name="Mendez-Garcia C."/>
            <person name="Mesa V."/>
            <person name="Sprenger R.R."/>
            <person name="Richter M."/>
            <person name="Diez M.S."/>
            <person name="Solano J."/>
            <person name="Bargiela R."/>
            <person name="Golyshina O.V."/>
            <person name="Manteca A."/>
            <person name="Ramos J.L."/>
            <person name="Gallego J.R."/>
            <person name="Llorente I."/>
            <person name="Martins Dos Santos V.A."/>
            <person name="Jensen O.N."/>
            <person name="Pelaez A.I."/>
            <person name="Sanchez J."/>
            <person name="Ferrer M."/>
        </authorList>
    </citation>
    <scope>NUCLEOTIDE SEQUENCE</scope>
</reference>
<dbReference type="EMBL" id="AUZY01009745">
    <property type="protein sequence ID" value="EQD41096.1"/>
    <property type="molecule type" value="Genomic_DNA"/>
</dbReference>
<accession>T0YZJ5</accession>
<dbReference type="GO" id="GO:0016887">
    <property type="term" value="F:ATP hydrolysis activity"/>
    <property type="evidence" value="ECO:0007669"/>
    <property type="project" value="TreeGrafter"/>
</dbReference>
<keyword evidence="2" id="KW-0547">Nucleotide-binding</keyword>
<dbReference type="Pfam" id="PF08494">
    <property type="entry name" value="DEAD_assoc"/>
    <property type="match status" value="1"/>
</dbReference>
<evidence type="ECO:0000313" key="2">
    <source>
        <dbReference type="EMBL" id="EQD41096.1"/>
    </source>
</evidence>
<reference evidence="2" key="1">
    <citation type="submission" date="2013-08" db="EMBL/GenBank/DDBJ databases">
        <authorList>
            <person name="Mendez C."/>
            <person name="Richter M."/>
            <person name="Ferrer M."/>
            <person name="Sanchez J."/>
        </authorList>
    </citation>
    <scope>NUCLEOTIDE SEQUENCE</scope>
</reference>
<dbReference type="GO" id="GO:0003677">
    <property type="term" value="F:DNA binding"/>
    <property type="evidence" value="ECO:0007669"/>
    <property type="project" value="TreeGrafter"/>
</dbReference>
<dbReference type="InterPro" id="IPR013701">
    <property type="entry name" value="Lhr-like_DEAD/DEAH_assoc"/>
</dbReference>
<feature type="domain" description="Lhr-like DEAD/H associated" evidence="1">
    <location>
        <begin position="2"/>
        <end position="146"/>
    </location>
</feature>
<proteinExistence type="predicted"/>
<keyword evidence="2" id="KW-0347">Helicase</keyword>
<comment type="caution">
    <text evidence="2">The sequence shown here is derived from an EMBL/GenBank/DDBJ whole genome shotgun (WGS) entry which is preliminary data.</text>
</comment>
<dbReference type="InterPro" id="IPR052511">
    <property type="entry name" value="ATP-dep_Helicase"/>
</dbReference>
<name>T0YZJ5_9ZZZZ</name>
<dbReference type="GO" id="GO:0005524">
    <property type="term" value="F:ATP binding"/>
    <property type="evidence" value="ECO:0007669"/>
    <property type="project" value="InterPro"/>
</dbReference>
<gene>
    <name evidence="2" type="ORF">B1B_14683</name>
</gene>
<protein>
    <submittedName>
        <fullName evidence="2">ATP-dependent helicase</fullName>
    </submittedName>
</protein>
<feature type="non-terminal residue" evidence="2">
    <location>
        <position position="1"/>
    </location>
</feature>
<dbReference type="AlphaFoldDB" id="T0YZJ5"/>
<dbReference type="GO" id="GO:0004386">
    <property type="term" value="F:helicase activity"/>
    <property type="evidence" value="ECO:0007669"/>
    <property type="project" value="UniProtKB-KW"/>
</dbReference>
<dbReference type="PANTHER" id="PTHR47962:SF6">
    <property type="entry name" value="LARGE HELICASE-RELATED PROTEIN"/>
    <property type="match status" value="1"/>
</dbReference>